<accession>A0A0V1L5V6</accession>
<name>A0A0V1L5V6_9BILA</name>
<reference evidence="1 2" key="1">
    <citation type="submission" date="2015-05" db="EMBL/GenBank/DDBJ databases">
        <title>Evolution of Trichinella species and genotypes.</title>
        <authorList>
            <person name="Korhonen P.K."/>
            <person name="Edoardo P."/>
            <person name="Giuseppe L.R."/>
            <person name="Gasser R.B."/>
        </authorList>
    </citation>
    <scope>NUCLEOTIDE SEQUENCE [LARGE SCALE GENOMIC DNA]</scope>
    <source>
        <strain evidence="1">ISS10</strain>
    </source>
</reference>
<organism evidence="1 2">
    <name type="scientific">Trichinella nativa</name>
    <dbReference type="NCBI Taxonomy" id="6335"/>
    <lineage>
        <taxon>Eukaryota</taxon>
        <taxon>Metazoa</taxon>
        <taxon>Ecdysozoa</taxon>
        <taxon>Nematoda</taxon>
        <taxon>Enoplea</taxon>
        <taxon>Dorylaimia</taxon>
        <taxon>Trichinellida</taxon>
        <taxon>Trichinellidae</taxon>
        <taxon>Trichinella</taxon>
    </lineage>
</organism>
<evidence type="ECO:0000313" key="2">
    <source>
        <dbReference type="Proteomes" id="UP000054721"/>
    </source>
</evidence>
<keyword evidence="2" id="KW-1185">Reference proteome</keyword>
<proteinExistence type="predicted"/>
<dbReference type="AlphaFoldDB" id="A0A0V1L5V6"/>
<dbReference type="EMBL" id="JYDW01000129">
    <property type="protein sequence ID" value="KRZ54822.1"/>
    <property type="molecule type" value="Genomic_DNA"/>
</dbReference>
<protein>
    <submittedName>
        <fullName evidence="1">Uncharacterized protein</fullName>
    </submittedName>
</protein>
<sequence>MRACQAKAHLLQPEMAKFTQRVSPQKTTCILVLLCNPHLKAYMVPSESQEGLEQVDLQVRSDFQLAVQGCLSVSR</sequence>
<comment type="caution">
    <text evidence="1">The sequence shown here is derived from an EMBL/GenBank/DDBJ whole genome shotgun (WGS) entry which is preliminary data.</text>
</comment>
<evidence type="ECO:0000313" key="1">
    <source>
        <dbReference type="EMBL" id="KRZ54822.1"/>
    </source>
</evidence>
<dbReference type="Proteomes" id="UP000054721">
    <property type="component" value="Unassembled WGS sequence"/>
</dbReference>
<gene>
    <name evidence="1" type="ORF">T02_16359</name>
</gene>